<evidence type="ECO:0000313" key="3">
    <source>
        <dbReference type="EMBL" id="ASS91298.1"/>
    </source>
</evidence>
<dbReference type="KEGG" id="apak:AP3564_14720"/>
<feature type="domain" description="Protein-PII uridylyltransferase N-terminal" evidence="1">
    <location>
        <begin position="9"/>
        <end position="140"/>
    </location>
</feature>
<reference evidence="4 5" key="1">
    <citation type="submission" date="2016-04" db="EMBL/GenBank/DDBJ databases">
        <title>Draft genome sequence of Aeribacillus pallidus 8m3 from petroleum reservoir.</title>
        <authorList>
            <person name="Poltaraus A.B."/>
            <person name="Nazina T.N."/>
            <person name="Tourova T.P."/>
            <person name="Malakho S.M."/>
            <person name="Korshunova A.V."/>
            <person name="Sokolova D.S."/>
        </authorList>
    </citation>
    <scope>NUCLEOTIDE SEQUENCE [LARGE SCALE GENOMIC DNA]</scope>
    <source>
        <strain evidence="4 5">8m3</strain>
    </source>
</reference>
<dbReference type="Proteomes" id="UP000076476">
    <property type="component" value="Unassembled WGS sequence"/>
</dbReference>
<dbReference type="AlphaFoldDB" id="A0A161ZTY3"/>
<feature type="domain" description="DUF294" evidence="2">
    <location>
        <begin position="178"/>
        <end position="312"/>
    </location>
</feature>
<dbReference type="OrthoDB" id="9810963at2"/>
<evidence type="ECO:0000259" key="2">
    <source>
        <dbReference type="Pfam" id="PF10335"/>
    </source>
</evidence>
<evidence type="ECO:0000313" key="6">
    <source>
        <dbReference type="Proteomes" id="UP000214606"/>
    </source>
</evidence>
<reference evidence="3 6" key="2">
    <citation type="submission" date="2016-10" db="EMBL/GenBank/DDBJ databases">
        <title>The whole genome sequencing and assembly of Aeribacillus pallidus KCTC3564 strain.</title>
        <authorList>
            <person name="Lee Y.-J."/>
            <person name="Park M.-K."/>
            <person name="Yi H."/>
            <person name="Bahn Y.-S."/>
            <person name="Kim J.F."/>
            <person name="Lee D.-W."/>
        </authorList>
    </citation>
    <scope>NUCLEOTIDE SEQUENCE [LARGE SCALE GENOMIC DNA]</scope>
    <source>
        <strain evidence="3 6">KCTC3564</strain>
    </source>
</reference>
<evidence type="ECO:0008006" key="7">
    <source>
        <dbReference type="Google" id="ProtNLM"/>
    </source>
</evidence>
<evidence type="ECO:0000313" key="5">
    <source>
        <dbReference type="Proteomes" id="UP000076476"/>
    </source>
</evidence>
<proteinExistence type="predicted"/>
<accession>A0A161ZTY3</accession>
<dbReference type="RefSeq" id="WP_063387683.1">
    <property type="nucleotide sequence ID" value="NZ_CP017703.1"/>
</dbReference>
<dbReference type="CDD" id="cd05401">
    <property type="entry name" value="NT_GlnE_GlnD_like"/>
    <property type="match status" value="1"/>
</dbReference>
<keyword evidence="5" id="KW-1185">Reference proteome</keyword>
<dbReference type="Proteomes" id="UP000214606">
    <property type="component" value="Chromosome"/>
</dbReference>
<name>A0A161ZTY3_9BACI</name>
<dbReference type="STRING" id="33936.AZI98_07620"/>
<dbReference type="Pfam" id="PF03445">
    <property type="entry name" value="DUF294"/>
    <property type="match status" value="1"/>
</dbReference>
<dbReference type="EMBL" id="LWBR01000017">
    <property type="protein sequence ID" value="KZN96667.1"/>
    <property type="molecule type" value="Genomic_DNA"/>
</dbReference>
<dbReference type="EMBL" id="CP017703">
    <property type="protein sequence ID" value="ASS91298.1"/>
    <property type="molecule type" value="Genomic_DNA"/>
</dbReference>
<sequence length="325" mass="37718">MGNPYKQLKEWRNSHLQKAKTVTELNSIHDQVMKQSFHLSFEIVKKKYGPAPCEFTWFLVGSGGRGEQAKISDQDHGLIFHSNEKEALDYFLLLGKEVSFGLNVIGYPYCEGNVMCSTSLWCRSEQSWSKQINKWLQDETFDSIRYLLIFFDARMIIGQSESIHRLKNQIFQYIQYNPDFLGRLLNNTMHVKKGVGIFHQLLPETYGPHSGAIDLKQAGLLPYINSVRLLAIKERLLDTSTLSRFQLLMKQEYFRHVLSPYHTYFQELVTIHFKNSLKANTYDEVHYLSLKDLSKEEKGRLKKIILGGKKLMNETKSIIEKGVNP</sequence>
<dbReference type="InterPro" id="IPR018821">
    <property type="entry name" value="DUF294_put_nucleoTrafse_sb-bd"/>
</dbReference>
<evidence type="ECO:0000313" key="4">
    <source>
        <dbReference type="EMBL" id="KZN96667.1"/>
    </source>
</evidence>
<evidence type="ECO:0000259" key="1">
    <source>
        <dbReference type="Pfam" id="PF03445"/>
    </source>
</evidence>
<dbReference type="GO" id="GO:0008773">
    <property type="term" value="F:[protein-PII] uridylyltransferase activity"/>
    <property type="evidence" value="ECO:0007669"/>
    <property type="project" value="InterPro"/>
</dbReference>
<accession>A0A161W6B8</accession>
<gene>
    <name evidence="3" type="ORF">AP3564_14720</name>
    <name evidence="4" type="ORF">AZI98_07620</name>
</gene>
<protein>
    <recommendedName>
        <fullName evidence="7">CBS domain-containing protein</fullName>
    </recommendedName>
</protein>
<dbReference type="InterPro" id="IPR005105">
    <property type="entry name" value="GlnD_Uridyltrans_N"/>
</dbReference>
<organism evidence="4 5">
    <name type="scientific">Aeribacillus pallidus</name>
    <dbReference type="NCBI Taxonomy" id="33936"/>
    <lineage>
        <taxon>Bacteria</taxon>
        <taxon>Bacillati</taxon>
        <taxon>Bacillota</taxon>
        <taxon>Bacilli</taxon>
        <taxon>Bacillales</taxon>
        <taxon>Bacillaceae</taxon>
        <taxon>Aeribacillus</taxon>
    </lineage>
</organism>
<dbReference type="Pfam" id="PF10335">
    <property type="entry name" value="DUF294_C"/>
    <property type="match status" value="1"/>
</dbReference>